<dbReference type="Gene3D" id="3.40.50.620">
    <property type="entry name" value="HUPs"/>
    <property type="match status" value="1"/>
</dbReference>
<accession>A0A2U9A2M5</accession>
<dbReference type="InterPro" id="IPR014729">
    <property type="entry name" value="Rossmann-like_a/b/a_fold"/>
</dbReference>
<sequence>MLKVKLMKSYYQISFSGGRTSAYLTWYLLNNYSHLYNFIVTFANTGIEHEKTLEFVDKCDKYFNFNTVWLEAVIHPKKRVGTTHKVVNFKTATRGPVLFEQMIEKYGIPNKVYKHCTRELKIRPMDSYIRSIGMKPKDIPTAIGIRADESKRCAKDAEANNFIYPLVTEHPVDKQFILDWWSKQAFDLELNEWDGNCNMCFEKSFPKLLKQLESNPFALEFHLRMERIHGQTNNQPGRPDRVFFRQNTSAIDILNMFNQANVA</sequence>
<dbReference type="SUPFAM" id="SSF52402">
    <property type="entry name" value="Adenine nucleotide alpha hydrolases-like"/>
    <property type="match status" value="1"/>
</dbReference>
<proteinExistence type="predicted"/>
<dbReference type="EMBL" id="MG954377">
    <property type="protein sequence ID" value="AWO68445.1"/>
    <property type="molecule type" value="Genomic_DNA"/>
</dbReference>
<name>A0A2U9A2M5_ACIBA</name>
<keyword evidence="1" id="KW-0614">Plasmid</keyword>
<evidence type="ECO:0008006" key="2">
    <source>
        <dbReference type="Google" id="ProtNLM"/>
    </source>
</evidence>
<geneLocation type="plasmid" evidence="1">
    <name>pS21-2</name>
</geneLocation>
<organism evidence="1">
    <name type="scientific">Acinetobacter baumannii</name>
    <dbReference type="NCBI Taxonomy" id="470"/>
    <lineage>
        <taxon>Bacteria</taxon>
        <taxon>Pseudomonadati</taxon>
        <taxon>Pseudomonadota</taxon>
        <taxon>Gammaproteobacteria</taxon>
        <taxon>Moraxellales</taxon>
        <taxon>Moraxellaceae</taxon>
        <taxon>Acinetobacter</taxon>
        <taxon>Acinetobacter calcoaceticus/baumannii complex</taxon>
    </lineage>
</organism>
<protein>
    <recommendedName>
        <fullName evidence="2">Phosphoadenosine phosphosulphate reductase domain-containing protein</fullName>
    </recommendedName>
</protein>
<dbReference type="RefSeq" id="WP_014462893.1">
    <property type="nucleotide sequence ID" value="NZ_CP184616.1"/>
</dbReference>
<dbReference type="AlphaFoldDB" id="A0A2U9A2M5"/>
<evidence type="ECO:0000313" key="1">
    <source>
        <dbReference type="EMBL" id="AWO68445.1"/>
    </source>
</evidence>
<reference evidence="1" key="1">
    <citation type="submission" date="2018-02" db="EMBL/GenBank/DDBJ databases">
        <title>Compatibility and mobilisation of RepAci1 and RepAci2 plasmids carrying antibiotic resistance genes.</title>
        <authorList>
            <person name="Blackwell G.A."/>
            <person name="Hall R.M."/>
        </authorList>
    </citation>
    <scope>NUCLEOTIDE SEQUENCE</scope>
    <source>
        <strain evidence="1">SGH9601</strain>
        <plasmid evidence="1">pS21-2</plasmid>
    </source>
</reference>